<name>A0AA88EAM3_FICCA</name>
<evidence type="ECO:0000313" key="1">
    <source>
        <dbReference type="EMBL" id="GMN70808.1"/>
    </source>
</evidence>
<sequence>MVTSWLPNIDRFLIGNHCQWLITSWLLTTNRLIIVTDRYQLQHKFVEEQSPIRRYHCRCSTIRALAVNGEGEILSHNTRTTTMTAPIGQGRYNFDRRGRSS</sequence>
<comment type="caution">
    <text evidence="1">The sequence shown here is derived from an EMBL/GenBank/DDBJ whole genome shotgun (WGS) entry which is preliminary data.</text>
</comment>
<proteinExistence type="predicted"/>
<dbReference type="AlphaFoldDB" id="A0AA88EAM3"/>
<evidence type="ECO:0000313" key="2">
    <source>
        <dbReference type="Proteomes" id="UP001187192"/>
    </source>
</evidence>
<protein>
    <submittedName>
        <fullName evidence="1">Uncharacterized protein</fullName>
    </submittedName>
</protein>
<dbReference type="Proteomes" id="UP001187192">
    <property type="component" value="Unassembled WGS sequence"/>
</dbReference>
<reference evidence="1" key="1">
    <citation type="submission" date="2023-07" db="EMBL/GenBank/DDBJ databases">
        <title>draft genome sequence of fig (Ficus carica).</title>
        <authorList>
            <person name="Takahashi T."/>
            <person name="Nishimura K."/>
        </authorList>
    </citation>
    <scope>NUCLEOTIDE SEQUENCE</scope>
</reference>
<keyword evidence="2" id="KW-1185">Reference proteome</keyword>
<dbReference type="EMBL" id="BTGU01016293">
    <property type="protein sequence ID" value="GMN70808.1"/>
    <property type="molecule type" value="Genomic_DNA"/>
</dbReference>
<accession>A0AA88EAM3</accession>
<organism evidence="1 2">
    <name type="scientific">Ficus carica</name>
    <name type="common">Common fig</name>
    <dbReference type="NCBI Taxonomy" id="3494"/>
    <lineage>
        <taxon>Eukaryota</taxon>
        <taxon>Viridiplantae</taxon>
        <taxon>Streptophyta</taxon>
        <taxon>Embryophyta</taxon>
        <taxon>Tracheophyta</taxon>
        <taxon>Spermatophyta</taxon>
        <taxon>Magnoliopsida</taxon>
        <taxon>eudicotyledons</taxon>
        <taxon>Gunneridae</taxon>
        <taxon>Pentapetalae</taxon>
        <taxon>rosids</taxon>
        <taxon>fabids</taxon>
        <taxon>Rosales</taxon>
        <taxon>Moraceae</taxon>
        <taxon>Ficeae</taxon>
        <taxon>Ficus</taxon>
    </lineage>
</organism>
<gene>
    <name evidence="1" type="ORF">TIFTF001_055083</name>
</gene>